<accession>A0AAJ0G2W5</accession>
<evidence type="ECO:0000313" key="2">
    <source>
        <dbReference type="EMBL" id="KAK2616806.1"/>
    </source>
</evidence>
<evidence type="ECO:0000256" key="1">
    <source>
        <dbReference type="SAM" id="MobiDB-lite"/>
    </source>
</evidence>
<evidence type="ECO:0000313" key="3">
    <source>
        <dbReference type="Proteomes" id="UP001251528"/>
    </source>
</evidence>
<proteinExistence type="predicted"/>
<keyword evidence="3" id="KW-1185">Reference proteome</keyword>
<dbReference type="PANTHER" id="PTHR33099">
    <property type="entry name" value="FE2OG DIOXYGENASE DOMAIN-CONTAINING PROTEIN"/>
    <property type="match status" value="1"/>
</dbReference>
<name>A0AAJ0G2W5_9HYPO</name>
<dbReference type="EMBL" id="JASWJB010000002">
    <property type="protein sequence ID" value="KAK2616806.1"/>
    <property type="molecule type" value="Genomic_DNA"/>
</dbReference>
<dbReference type="Gene3D" id="2.60.120.620">
    <property type="entry name" value="q2cbj1_9rhob like domain"/>
    <property type="match status" value="1"/>
</dbReference>
<dbReference type="AlphaFoldDB" id="A0AAJ0G2W5"/>
<dbReference type="PANTHER" id="PTHR33099:SF7">
    <property type="entry name" value="MYND-TYPE DOMAIN-CONTAINING PROTEIN"/>
    <property type="match status" value="1"/>
</dbReference>
<feature type="region of interest" description="Disordered" evidence="1">
    <location>
        <begin position="879"/>
        <end position="924"/>
    </location>
</feature>
<sequence length="924" mass="105657">MWGDSDDSSLYEEPSEDEADFRQTLLDRINEIQATGSFATGNVLDSCPIPGICVDGGQPIALPLSEEAAQNLASKSEKAPFGNRRETLVDETVRNTLQISAERISFRNPQWDGFVNKLVQRVVHELGVPLAPKGSTVRAELYKHLLYGPGAMFKPHKDTEKSPGMFGTLVICLPSEHMGGAVCLQHGKDSMELSTAETSAYDSYYLAWYADVTHEIKPVQTGYRWALTYNLIIDYESSRLSASMLDTQIQSLVESLSEWEMLQYPPEFLIYPLNHQYTPRNLRLSSLKGLDYQQARCLADSCDRHGKFYLFLAQLDKYKCWPNDEGESDVTRRTYLRHTCSLEGFKLSPFDVDIDKTSLLDSINYERDPDFCGGGEYMGNQHAEMEETYSDMVLVIIRADSVHVPLFNPRSSDEVDRVMRQLRAGINRNSINDNTNETPQKILFSLCRIILDRGFVAREGNDVYLGYVAVTAAFLENWPLFEEARKKTLKPWKNDTWSALGGLIDLQDPPVEIDDIFRPLMKCSTFCRVLEGLKSFYNGFCENNIGRKDPAKAEYWKQWYSDKLIETLDTCDTCRGEEDAAAIKEIVSDLKIQYTLEQRKKIDEAVTNFVDEFTEVKEFVNALNFELLRELSNPKNVRKEFLLDLFSVIFEFAISAFDFDHYYAYLKRQHHTDTDGLIGDFYTRALAHDEDSASNLLRQLSKEASNADEVAVQRVLPSLMKGLLPSVNTGSLEVQSCFQLLVEVYVTKTVGKEPPKPEDWARSEDVHECNRECKACPKINAFLKDPKAKEITIALDSDERRHVQWVRVMHFGFRAIGMDFLEDIVRCTKTLKRWEERHRKWESDVEAAQKKLQELPKDALKEALSDKYDTLMALDPIRVDKTTAQAPDKAPPPSPSKRPWGKYAHNTAPNRNWKRVRREENIEG</sequence>
<reference evidence="2" key="1">
    <citation type="submission" date="2023-06" db="EMBL/GenBank/DDBJ databases">
        <title>Conoideocrella luteorostrata (Hypocreales: Clavicipitaceae), a potential biocontrol fungus for elongate hemlock scale in United States Christmas tree production areas.</title>
        <authorList>
            <person name="Barrett H."/>
            <person name="Lovett B."/>
            <person name="Macias A.M."/>
            <person name="Stajich J.E."/>
            <person name="Kasson M.T."/>
        </authorList>
    </citation>
    <scope>NUCLEOTIDE SEQUENCE</scope>
    <source>
        <strain evidence="2">ARSEF 14590</strain>
    </source>
</reference>
<gene>
    <name evidence="2" type="ORF">QQS21_000183</name>
</gene>
<comment type="caution">
    <text evidence="2">The sequence shown here is derived from an EMBL/GenBank/DDBJ whole genome shotgun (WGS) entry which is preliminary data.</text>
</comment>
<protein>
    <recommendedName>
        <fullName evidence="4">Prolyl 4-hydroxylase alpha subunit Fe(2+) 2OG dioxygenase domain-containing protein</fullName>
    </recommendedName>
</protein>
<evidence type="ECO:0008006" key="4">
    <source>
        <dbReference type="Google" id="ProtNLM"/>
    </source>
</evidence>
<dbReference type="Proteomes" id="UP001251528">
    <property type="component" value="Unassembled WGS sequence"/>
</dbReference>
<organism evidence="2 3">
    <name type="scientific">Conoideocrella luteorostrata</name>
    <dbReference type="NCBI Taxonomy" id="1105319"/>
    <lineage>
        <taxon>Eukaryota</taxon>
        <taxon>Fungi</taxon>
        <taxon>Dikarya</taxon>
        <taxon>Ascomycota</taxon>
        <taxon>Pezizomycotina</taxon>
        <taxon>Sordariomycetes</taxon>
        <taxon>Hypocreomycetidae</taxon>
        <taxon>Hypocreales</taxon>
        <taxon>Clavicipitaceae</taxon>
        <taxon>Conoideocrella</taxon>
    </lineage>
</organism>